<protein>
    <submittedName>
        <fullName evidence="3">Uncharacterized protein</fullName>
    </submittedName>
</protein>
<keyword evidence="2" id="KW-0812">Transmembrane</keyword>
<keyword evidence="2" id="KW-1133">Transmembrane helix</keyword>
<reference evidence="3" key="1">
    <citation type="journal article" date="2021" name="New Phytol.">
        <title>Evolutionary innovations through gain and loss of genes in the ectomycorrhizal Boletales.</title>
        <authorList>
            <person name="Wu G."/>
            <person name="Miyauchi S."/>
            <person name="Morin E."/>
            <person name="Kuo A."/>
            <person name="Drula E."/>
            <person name="Varga T."/>
            <person name="Kohler A."/>
            <person name="Feng B."/>
            <person name="Cao Y."/>
            <person name="Lipzen A."/>
            <person name="Daum C."/>
            <person name="Hundley H."/>
            <person name="Pangilinan J."/>
            <person name="Johnson J."/>
            <person name="Barry K."/>
            <person name="LaButti K."/>
            <person name="Ng V."/>
            <person name="Ahrendt S."/>
            <person name="Min B."/>
            <person name="Choi I.G."/>
            <person name="Park H."/>
            <person name="Plett J.M."/>
            <person name="Magnuson J."/>
            <person name="Spatafora J.W."/>
            <person name="Nagy L.G."/>
            <person name="Henrissat B."/>
            <person name="Grigoriev I.V."/>
            <person name="Yang Z.L."/>
            <person name="Xu J."/>
            <person name="Martin F.M."/>
        </authorList>
    </citation>
    <scope>NUCLEOTIDE SEQUENCE</scope>
    <source>
        <strain evidence="3">KKN 215</strain>
    </source>
</reference>
<feature type="compositionally biased region" description="Low complexity" evidence="1">
    <location>
        <begin position="109"/>
        <end position="162"/>
    </location>
</feature>
<feature type="compositionally biased region" description="Low complexity" evidence="1">
    <location>
        <begin position="170"/>
        <end position="196"/>
    </location>
</feature>
<dbReference type="OrthoDB" id="10685003at2759"/>
<evidence type="ECO:0000313" key="4">
    <source>
        <dbReference type="Proteomes" id="UP000813824"/>
    </source>
</evidence>
<accession>A0A8K0UM74</accession>
<dbReference type="EMBL" id="JAEVFJ010000018">
    <property type="protein sequence ID" value="KAH8099807.1"/>
    <property type="molecule type" value="Genomic_DNA"/>
</dbReference>
<name>A0A8K0UM74_9AGAR</name>
<keyword evidence="2" id="KW-0472">Membrane</keyword>
<dbReference type="AlphaFoldDB" id="A0A8K0UM74"/>
<feature type="compositionally biased region" description="Polar residues" evidence="1">
    <location>
        <begin position="342"/>
        <end position="358"/>
    </location>
</feature>
<evidence type="ECO:0000313" key="3">
    <source>
        <dbReference type="EMBL" id="KAH8099807.1"/>
    </source>
</evidence>
<gene>
    <name evidence="3" type="ORF">BXZ70DRAFT_218343</name>
</gene>
<feature type="transmembrane region" description="Helical" evidence="2">
    <location>
        <begin position="249"/>
        <end position="270"/>
    </location>
</feature>
<dbReference type="Proteomes" id="UP000813824">
    <property type="component" value="Unassembled WGS sequence"/>
</dbReference>
<evidence type="ECO:0000256" key="2">
    <source>
        <dbReference type="SAM" id="Phobius"/>
    </source>
</evidence>
<feature type="region of interest" description="Disordered" evidence="1">
    <location>
        <begin position="91"/>
        <end position="233"/>
    </location>
</feature>
<sequence length="523" mass="54888">MPHPSTLLRAHVRRAEALDRVFGGLGRGRSDSSGRAVPWFLQFCGRKQVTGTCLAPGYVLSMNTDEEFSISARADDLLSLTELIPTATLLPLPTSPDTTTSFGENEPQETTVASVSSTPVPTTESTTGVTITTTHSTVISSTSSSSKVTTSTEPSTSSTLSQTHEHSETHTSTASLTTTTTPAPETSTSTAPGTTLIAQGNPTGSRILAQPTLLPHPPDLPTVNPGADVSGKNANLPDTTGALSGTSKILVGVFGAAGGLLLLLIMIICYRRYRSKHSSITLSSPLHQTRQLPSSPHGSEFSDTQTTPNGTFVFTQNHMRAPSYPHNILPSPPPPSMSPQSQTHSEMSHRSTSTSPHQTISPLLMVNTARFSAQKGRYQFDTSSQTGRDSPLDPFAYPYATIRGGKLDAAARVDLGGAESPTIRTNRTDGARQGAGAPLTTVSLYDTQSVYGGMEQDFSSVGFAAVRGGGASTSGDSVDPFATPKEYQHLGNARLSDISSFEGGGVDVVITPPSPQGHNKTLP</sequence>
<feature type="region of interest" description="Disordered" evidence="1">
    <location>
        <begin position="284"/>
        <end position="309"/>
    </location>
</feature>
<keyword evidence="4" id="KW-1185">Reference proteome</keyword>
<feature type="region of interest" description="Disordered" evidence="1">
    <location>
        <begin position="324"/>
        <end position="358"/>
    </location>
</feature>
<proteinExistence type="predicted"/>
<evidence type="ECO:0000256" key="1">
    <source>
        <dbReference type="SAM" id="MobiDB-lite"/>
    </source>
</evidence>
<comment type="caution">
    <text evidence="3">The sequence shown here is derived from an EMBL/GenBank/DDBJ whole genome shotgun (WGS) entry which is preliminary data.</text>
</comment>
<feature type="compositionally biased region" description="Low complexity" evidence="1">
    <location>
        <begin position="91"/>
        <end position="100"/>
    </location>
</feature>
<organism evidence="3 4">
    <name type="scientific">Cristinia sonorae</name>
    <dbReference type="NCBI Taxonomy" id="1940300"/>
    <lineage>
        <taxon>Eukaryota</taxon>
        <taxon>Fungi</taxon>
        <taxon>Dikarya</taxon>
        <taxon>Basidiomycota</taxon>
        <taxon>Agaricomycotina</taxon>
        <taxon>Agaricomycetes</taxon>
        <taxon>Agaricomycetidae</taxon>
        <taxon>Agaricales</taxon>
        <taxon>Pleurotineae</taxon>
        <taxon>Stephanosporaceae</taxon>
        <taxon>Cristinia</taxon>
    </lineage>
</organism>